<dbReference type="PANTHER" id="PTHR48051:SF1">
    <property type="entry name" value="RAS SUPPRESSOR PROTEIN 1"/>
    <property type="match status" value="1"/>
</dbReference>
<dbReference type="Gene3D" id="3.80.10.10">
    <property type="entry name" value="Ribonuclease Inhibitor"/>
    <property type="match status" value="1"/>
</dbReference>
<dbReference type="InParanoid" id="C1FGH9"/>
<dbReference type="SUPFAM" id="SSF52058">
    <property type="entry name" value="L domain-like"/>
    <property type="match status" value="1"/>
</dbReference>
<dbReference type="RefSeq" id="XP_002508290.1">
    <property type="nucleotide sequence ID" value="XM_002508244.1"/>
</dbReference>
<dbReference type="OrthoDB" id="2187496at2759"/>
<keyword evidence="5" id="KW-1185">Reference proteome</keyword>
<dbReference type="FunCoup" id="C1FGH9">
    <property type="interactions" value="408"/>
</dbReference>
<proteinExistence type="predicted"/>
<dbReference type="eggNOG" id="KOG0619">
    <property type="taxonomic scope" value="Eukaryota"/>
</dbReference>
<dbReference type="GO" id="GO:0005930">
    <property type="term" value="C:axoneme"/>
    <property type="evidence" value="ECO:0007669"/>
    <property type="project" value="UniProtKB-SubCell"/>
</dbReference>
<dbReference type="InterPro" id="IPR050216">
    <property type="entry name" value="LRR_domain-containing"/>
</dbReference>
<dbReference type="OMA" id="QFEGWED"/>
<dbReference type="Pfam" id="PF13855">
    <property type="entry name" value="LRR_8"/>
    <property type="match status" value="1"/>
</dbReference>
<feature type="non-terminal residue" evidence="4">
    <location>
        <position position="260"/>
    </location>
</feature>
<keyword evidence="3" id="KW-0677">Repeat</keyword>
<dbReference type="STRING" id="296587.C1FGH9"/>
<name>C1FGH9_MICCC</name>
<comment type="subcellular location">
    <subcellularLocation>
        <location evidence="1">Cytoplasm</location>
        <location evidence="1">Cytoskeleton</location>
        <location evidence="1">Cilium axoneme</location>
    </subcellularLocation>
</comment>
<dbReference type="GeneID" id="8245639"/>
<dbReference type="SMART" id="SM00369">
    <property type="entry name" value="LRR_TYP"/>
    <property type="match status" value="5"/>
</dbReference>
<keyword evidence="2" id="KW-0433">Leucine-rich repeat</keyword>
<gene>
    <name evidence="4" type="ORF">MICPUN_71908</name>
</gene>
<evidence type="ECO:0000256" key="1">
    <source>
        <dbReference type="ARBA" id="ARBA00004430"/>
    </source>
</evidence>
<dbReference type="KEGG" id="mis:MICPUN_71908"/>
<dbReference type="EMBL" id="CP001575">
    <property type="protein sequence ID" value="ACO69548.1"/>
    <property type="molecule type" value="Genomic_DNA"/>
</dbReference>
<dbReference type="PANTHER" id="PTHR48051">
    <property type="match status" value="1"/>
</dbReference>
<protein>
    <submittedName>
        <fullName evidence="4">Uncharacterized protein</fullName>
    </submittedName>
</protein>
<feature type="non-terminal residue" evidence="4">
    <location>
        <position position="1"/>
    </location>
</feature>
<evidence type="ECO:0000256" key="3">
    <source>
        <dbReference type="ARBA" id="ARBA00022737"/>
    </source>
</evidence>
<dbReference type="InterPro" id="IPR032675">
    <property type="entry name" value="LRR_dom_sf"/>
</dbReference>
<dbReference type="AlphaFoldDB" id="C1FGH9"/>
<evidence type="ECO:0000313" key="5">
    <source>
        <dbReference type="Proteomes" id="UP000002009"/>
    </source>
</evidence>
<evidence type="ECO:0000313" key="4">
    <source>
        <dbReference type="EMBL" id="ACO69548.1"/>
    </source>
</evidence>
<organism evidence="4 5">
    <name type="scientific">Micromonas commoda (strain RCC299 / NOUM17 / CCMP2709)</name>
    <name type="common">Picoplanktonic green alga</name>
    <dbReference type="NCBI Taxonomy" id="296587"/>
    <lineage>
        <taxon>Eukaryota</taxon>
        <taxon>Viridiplantae</taxon>
        <taxon>Chlorophyta</taxon>
        <taxon>Mamiellophyceae</taxon>
        <taxon>Mamiellales</taxon>
        <taxon>Mamiellaceae</taxon>
        <taxon>Micromonas</taxon>
    </lineage>
</organism>
<evidence type="ECO:0000256" key="2">
    <source>
        <dbReference type="ARBA" id="ARBA00022614"/>
    </source>
</evidence>
<dbReference type="InterPro" id="IPR003591">
    <property type="entry name" value="Leu-rich_rpt_typical-subtyp"/>
</dbReference>
<reference evidence="4 5" key="1">
    <citation type="journal article" date="2009" name="Science">
        <title>Green evolution and dynamic adaptations revealed by genomes of the marine picoeukaryotes Micromonas.</title>
        <authorList>
            <person name="Worden A.Z."/>
            <person name="Lee J.H."/>
            <person name="Mock T."/>
            <person name="Rouze P."/>
            <person name="Simmons M.P."/>
            <person name="Aerts A.L."/>
            <person name="Allen A.E."/>
            <person name="Cuvelier M.L."/>
            <person name="Derelle E."/>
            <person name="Everett M.V."/>
            <person name="Foulon E."/>
            <person name="Grimwood J."/>
            <person name="Gundlach H."/>
            <person name="Henrissat B."/>
            <person name="Napoli C."/>
            <person name="McDonald S.M."/>
            <person name="Parker M.S."/>
            <person name="Rombauts S."/>
            <person name="Salamov A."/>
            <person name="Von Dassow P."/>
            <person name="Badger J.H."/>
            <person name="Coutinho P.M."/>
            <person name="Demir E."/>
            <person name="Dubchak I."/>
            <person name="Gentemann C."/>
            <person name="Eikrem W."/>
            <person name="Gready J.E."/>
            <person name="John U."/>
            <person name="Lanier W."/>
            <person name="Lindquist E.A."/>
            <person name="Lucas S."/>
            <person name="Mayer K.F."/>
            <person name="Moreau H."/>
            <person name="Not F."/>
            <person name="Otillar R."/>
            <person name="Panaud O."/>
            <person name="Pangilinan J."/>
            <person name="Paulsen I."/>
            <person name="Piegu B."/>
            <person name="Poliakov A."/>
            <person name="Robbens S."/>
            <person name="Schmutz J."/>
            <person name="Toulza E."/>
            <person name="Wyss T."/>
            <person name="Zelensky A."/>
            <person name="Zhou K."/>
            <person name="Armbrust E.V."/>
            <person name="Bhattacharya D."/>
            <person name="Goodenough U.W."/>
            <person name="Van de Peer Y."/>
            <person name="Grigoriev I.V."/>
        </authorList>
    </citation>
    <scope>NUCLEOTIDE SEQUENCE [LARGE SCALE GENOMIC DNA]</scope>
    <source>
        <strain evidence="5">RCC299 / NOUM17</strain>
    </source>
</reference>
<dbReference type="Proteomes" id="UP000002009">
    <property type="component" value="Chromosome 8"/>
</dbReference>
<accession>C1FGH9</accession>
<sequence>NEAARRAAWGKTGVVGLREAGLEQVPSDVWDLGSSVRVLDLHRNRIASLPAPNVAALVNVTKLRLSGNDVQTLGDFFHSLATLPALTTLALEDNAIAVFPTPAPGSFPRLEELTLDGNVLTSLPDAFGEGASMPSLRRLGVSGNALTSLPPSLGRCAQLDAIDARRNAIVAVPESLAAASMLRSLLLDGNRVGVGGVPTSVLVGCTQLCELSLRDNAASMEELREIDGWDAYETRRVARAGKVLESRVMLGERAFDEGGD</sequence>
<dbReference type="InterPro" id="IPR001611">
    <property type="entry name" value="Leu-rich_rpt"/>
</dbReference>